<keyword evidence="3" id="KW-1185">Reference proteome</keyword>
<proteinExistence type="predicted"/>
<gene>
    <name evidence="2" type="ORF">KDL28_39305</name>
</gene>
<organism evidence="2 3">
    <name type="scientific">Pseudonocardia humida</name>
    <dbReference type="NCBI Taxonomy" id="2800819"/>
    <lineage>
        <taxon>Bacteria</taxon>
        <taxon>Bacillati</taxon>
        <taxon>Actinomycetota</taxon>
        <taxon>Actinomycetes</taxon>
        <taxon>Pseudonocardiales</taxon>
        <taxon>Pseudonocardiaceae</taxon>
        <taxon>Pseudonocardia</taxon>
    </lineage>
</organism>
<feature type="domain" description="DUF6933" evidence="1">
    <location>
        <begin position="4"/>
        <end position="151"/>
    </location>
</feature>
<comment type="caution">
    <text evidence="2">The sequence shown here is derived from an EMBL/GenBank/DDBJ whole genome shotgun (WGS) entry which is preliminary data.</text>
</comment>
<dbReference type="Proteomes" id="UP001165283">
    <property type="component" value="Unassembled WGS sequence"/>
</dbReference>
<accession>A0ABT1ADG6</accession>
<reference evidence="2" key="1">
    <citation type="submission" date="2021-04" db="EMBL/GenBank/DDBJ databases">
        <title>Pseudonocardia sp. nov., isolated from sandy soil of mangrove forest.</title>
        <authorList>
            <person name="Zan Z."/>
            <person name="Huang R."/>
            <person name="Liu W."/>
        </authorList>
    </citation>
    <scope>NUCLEOTIDE SEQUENCE</scope>
    <source>
        <strain evidence="2">S2-4</strain>
    </source>
</reference>
<dbReference type="RefSeq" id="WP_252446622.1">
    <property type="nucleotide sequence ID" value="NZ_JAGSOV010000108.1"/>
</dbReference>
<sequence>MVIVRGTRRFLDRIGEPTVTANDVSTTVLGDWYATVLRRRSPVALFVNETTLLPVFTQLAPARTLLRRFPAAVTTVLTAHGLDPAFVEDEISRTSPVALAPTANRSVVGIMNEFTILAGHARTDDLLEQAVVLARTPCSPLYERHVSPDRELRALAAEHSR</sequence>
<dbReference type="Pfam" id="PF22016">
    <property type="entry name" value="DUF6933"/>
    <property type="match status" value="1"/>
</dbReference>
<protein>
    <recommendedName>
        <fullName evidence="1">DUF6933 domain-containing protein</fullName>
    </recommendedName>
</protein>
<evidence type="ECO:0000313" key="2">
    <source>
        <dbReference type="EMBL" id="MCO1661111.1"/>
    </source>
</evidence>
<evidence type="ECO:0000313" key="3">
    <source>
        <dbReference type="Proteomes" id="UP001165283"/>
    </source>
</evidence>
<evidence type="ECO:0000259" key="1">
    <source>
        <dbReference type="Pfam" id="PF22016"/>
    </source>
</evidence>
<name>A0ABT1ADG6_9PSEU</name>
<dbReference type="InterPro" id="IPR053864">
    <property type="entry name" value="DUF6933"/>
</dbReference>
<dbReference type="EMBL" id="JAGSOV010000108">
    <property type="protein sequence ID" value="MCO1661111.1"/>
    <property type="molecule type" value="Genomic_DNA"/>
</dbReference>